<evidence type="ECO:0000259" key="1">
    <source>
        <dbReference type="PROSITE" id="PS50011"/>
    </source>
</evidence>
<dbReference type="GO" id="GO:0005524">
    <property type="term" value="F:ATP binding"/>
    <property type="evidence" value="ECO:0007669"/>
    <property type="project" value="InterPro"/>
</dbReference>
<protein>
    <recommendedName>
        <fullName evidence="1">Protein kinase domain-containing protein</fullName>
    </recommendedName>
</protein>
<evidence type="ECO:0000313" key="3">
    <source>
        <dbReference type="Proteomes" id="UP001153076"/>
    </source>
</evidence>
<gene>
    <name evidence="2" type="ORF">Cgig2_032485</name>
</gene>
<dbReference type="EMBL" id="JAKOGI010000012">
    <property type="protein sequence ID" value="KAJ8450860.1"/>
    <property type="molecule type" value="Genomic_DNA"/>
</dbReference>
<dbReference type="GO" id="GO:0016020">
    <property type="term" value="C:membrane"/>
    <property type="evidence" value="ECO:0007669"/>
    <property type="project" value="TreeGrafter"/>
</dbReference>
<dbReference type="Pfam" id="PF07714">
    <property type="entry name" value="PK_Tyr_Ser-Thr"/>
    <property type="match status" value="1"/>
</dbReference>
<feature type="domain" description="Protein kinase" evidence="1">
    <location>
        <begin position="1"/>
        <end position="141"/>
    </location>
</feature>
<reference evidence="2" key="1">
    <citation type="submission" date="2022-04" db="EMBL/GenBank/DDBJ databases">
        <title>Carnegiea gigantea Genome sequencing and assembly v2.</title>
        <authorList>
            <person name="Copetti D."/>
            <person name="Sanderson M.J."/>
            <person name="Burquez A."/>
            <person name="Wojciechowski M.F."/>
        </authorList>
    </citation>
    <scope>NUCLEOTIDE SEQUENCE</scope>
    <source>
        <strain evidence="2">SGP5-SGP5p</strain>
        <tissue evidence="2">Aerial part</tissue>
    </source>
</reference>
<dbReference type="InterPro" id="IPR001245">
    <property type="entry name" value="Ser-Thr/Tyr_kinase_cat_dom"/>
</dbReference>
<dbReference type="InterPro" id="IPR000719">
    <property type="entry name" value="Prot_kinase_dom"/>
</dbReference>
<name>A0A9Q1KVW9_9CARY</name>
<dbReference type="Proteomes" id="UP001153076">
    <property type="component" value="Unassembled WGS sequence"/>
</dbReference>
<dbReference type="PANTHER" id="PTHR48055:SF55">
    <property type="entry name" value="PROTEIN KINASE DOMAIN-CONTAINING PROTEIN"/>
    <property type="match status" value="1"/>
</dbReference>
<dbReference type="Gene3D" id="1.10.510.10">
    <property type="entry name" value="Transferase(Phosphotransferase) domain 1"/>
    <property type="match status" value="1"/>
</dbReference>
<keyword evidence="3" id="KW-1185">Reference proteome</keyword>
<dbReference type="InterPro" id="IPR051564">
    <property type="entry name" value="LRR_receptor-like_kinase"/>
</dbReference>
<accession>A0A9Q1KVW9</accession>
<dbReference type="PANTHER" id="PTHR48055">
    <property type="entry name" value="LEUCINE-RICH REPEAT RECEPTOR PROTEIN KINASE EMS1"/>
    <property type="match status" value="1"/>
</dbReference>
<evidence type="ECO:0000313" key="2">
    <source>
        <dbReference type="EMBL" id="KAJ8450860.1"/>
    </source>
</evidence>
<dbReference type="GO" id="GO:0004672">
    <property type="term" value="F:protein kinase activity"/>
    <property type="evidence" value="ECO:0007669"/>
    <property type="project" value="InterPro"/>
</dbReference>
<sequence length="206" mass="22968">MTKANAGCNNELSGIIPSSIGKLQNLGYVMKRNSTDCPVLALKQFRRPDTIVFRKFYVPREYGLGNELSTDGDVYSFGILLLEIFTGKRPTDDMFKEGMSLQSFVQAAWPERVMEILDHVLLEDIIGEATNRSTDHTHHLLRTGKSKVILEALTAVLGIALSCSAELPQDRLDMSDVAAKLSSIRNKLHGVRSLRQRQIPAGKYFT</sequence>
<organism evidence="2 3">
    <name type="scientific">Carnegiea gigantea</name>
    <dbReference type="NCBI Taxonomy" id="171969"/>
    <lineage>
        <taxon>Eukaryota</taxon>
        <taxon>Viridiplantae</taxon>
        <taxon>Streptophyta</taxon>
        <taxon>Embryophyta</taxon>
        <taxon>Tracheophyta</taxon>
        <taxon>Spermatophyta</taxon>
        <taxon>Magnoliopsida</taxon>
        <taxon>eudicotyledons</taxon>
        <taxon>Gunneridae</taxon>
        <taxon>Pentapetalae</taxon>
        <taxon>Caryophyllales</taxon>
        <taxon>Cactineae</taxon>
        <taxon>Cactaceae</taxon>
        <taxon>Cactoideae</taxon>
        <taxon>Echinocereeae</taxon>
        <taxon>Carnegiea</taxon>
    </lineage>
</organism>
<proteinExistence type="predicted"/>
<comment type="caution">
    <text evidence="2">The sequence shown here is derived from an EMBL/GenBank/DDBJ whole genome shotgun (WGS) entry which is preliminary data.</text>
</comment>
<dbReference type="OrthoDB" id="1103805at2759"/>
<dbReference type="AlphaFoldDB" id="A0A9Q1KVW9"/>
<dbReference type="InterPro" id="IPR011009">
    <property type="entry name" value="Kinase-like_dom_sf"/>
</dbReference>
<dbReference type="PROSITE" id="PS50011">
    <property type="entry name" value="PROTEIN_KINASE_DOM"/>
    <property type="match status" value="1"/>
</dbReference>
<dbReference type="SUPFAM" id="SSF56112">
    <property type="entry name" value="Protein kinase-like (PK-like)"/>
    <property type="match status" value="1"/>
</dbReference>